<reference evidence="2 3" key="1">
    <citation type="journal article" date="2019" name="Int. J. Syst. Evol. Microbiol.">
        <title>The Global Catalogue of Microorganisms (GCM) 10K type strain sequencing project: providing services to taxonomists for standard genome sequencing and annotation.</title>
        <authorList>
            <consortium name="The Broad Institute Genomics Platform"/>
            <consortium name="The Broad Institute Genome Sequencing Center for Infectious Disease"/>
            <person name="Wu L."/>
            <person name="Ma J."/>
        </authorList>
    </citation>
    <scope>NUCLEOTIDE SEQUENCE [LARGE SCALE GENOMIC DNA]</scope>
    <source>
        <strain evidence="2 3">JCM 15976</strain>
    </source>
</reference>
<dbReference type="Pfam" id="PF00534">
    <property type="entry name" value="Glycos_transf_1"/>
    <property type="match status" value="1"/>
</dbReference>
<organism evidence="2 3">
    <name type="scientific">Gaetbulibacter jejuensis</name>
    <dbReference type="NCBI Taxonomy" id="584607"/>
    <lineage>
        <taxon>Bacteria</taxon>
        <taxon>Pseudomonadati</taxon>
        <taxon>Bacteroidota</taxon>
        <taxon>Flavobacteriia</taxon>
        <taxon>Flavobacteriales</taxon>
        <taxon>Flavobacteriaceae</taxon>
        <taxon>Gaetbulibacter</taxon>
    </lineage>
</organism>
<gene>
    <name evidence="2" type="ORF">GCM10009431_25830</name>
</gene>
<accession>A0ABN1JW84</accession>
<dbReference type="PANTHER" id="PTHR45947">
    <property type="entry name" value="SULFOQUINOVOSYL TRANSFERASE SQD2"/>
    <property type="match status" value="1"/>
</dbReference>
<feature type="domain" description="Glycosyl transferase family 1" evidence="1">
    <location>
        <begin position="209"/>
        <end position="364"/>
    </location>
</feature>
<protein>
    <submittedName>
        <fullName evidence="2">Colanic acid biosynthesis glycosyltransferase WcaL</fullName>
    </submittedName>
</protein>
<evidence type="ECO:0000313" key="2">
    <source>
        <dbReference type="EMBL" id="GAA0747910.1"/>
    </source>
</evidence>
<proteinExistence type="predicted"/>
<dbReference type="PANTHER" id="PTHR45947:SF3">
    <property type="entry name" value="SULFOQUINOVOSYL TRANSFERASE SQD2"/>
    <property type="match status" value="1"/>
</dbReference>
<dbReference type="Proteomes" id="UP001500736">
    <property type="component" value="Unassembled WGS sequence"/>
</dbReference>
<comment type="caution">
    <text evidence="2">The sequence shown here is derived from an EMBL/GenBank/DDBJ whole genome shotgun (WGS) entry which is preliminary data.</text>
</comment>
<dbReference type="Gene3D" id="3.40.50.2000">
    <property type="entry name" value="Glycogen Phosphorylase B"/>
    <property type="match status" value="2"/>
</dbReference>
<dbReference type="InterPro" id="IPR001296">
    <property type="entry name" value="Glyco_trans_1"/>
</dbReference>
<dbReference type="SUPFAM" id="SSF53756">
    <property type="entry name" value="UDP-Glycosyltransferase/glycogen phosphorylase"/>
    <property type="match status" value="1"/>
</dbReference>
<evidence type="ECO:0000313" key="3">
    <source>
        <dbReference type="Proteomes" id="UP001500736"/>
    </source>
</evidence>
<dbReference type="InterPro" id="IPR050194">
    <property type="entry name" value="Glycosyltransferase_grp1"/>
</dbReference>
<name>A0ABN1JW84_9FLAO</name>
<dbReference type="EMBL" id="BAAAGF010000004">
    <property type="protein sequence ID" value="GAA0747910.1"/>
    <property type="molecule type" value="Genomic_DNA"/>
</dbReference>
<sequence>MRIGIVLSQIPQYSETFFRLKIKVLQELGYEVILFTQNRDPYFKACEVKSVLSLSQYPLWVRFFKVSTTLFLLSLFHPIRFFKFIALERQSKRSWTQIIKNLYNNSHILRFKTLNWVHFGFATIALQSESVAEAIGAKMAVSFRGYDIDVYAELHPNCYDLLWAKVDKIHSISNYLLQKAYTLGLDKSTPSMVITPAVDIKLFSNEWHKFRTSNEKTTITTVGRLHPIKGLKFSIEAAVFLKQAGLNFEYLIIGDGPEYSLLQKQIDFLKLKDYVFLKGRMSQEALKQILQVTDVYVQYSISEGFCNSVLESQAMGLLTIVSDGGALPENVIDEQTGWVVPKKNAKLLAEAILNIIHLPESTKAEVRAASRQRVLDLFSIDKHQKLFMAFYEND</sequence>
<keyword evidence="3" id="KW-1185">Reference proteome</keyword>
<dbReference type="RefSeq" id="WP_343798899.1">
    <property type="nucleotide sequence ID" value="NZ_BAAAGF010000004.1"/>
</dbReference>
<dbReference type="CDD" id="cd03801">
    <property type="entry name" value="GT4_PimA-like"/>
    <property type="match status" value="1"/>
</dbReference>
<evidence type="ECO:0000259" key="1">
    <source>
        <dbReference type="Pfam" id="PF00534"/>
    </source>
</evidence>